<comment type="caution">
    <text evidence="2">The sequence shown here is derived from an EMBL/GenBank/DDBJ whole genome shotgun (WGS) entry which is preliminary data.</text>
</comment>
<evidence type="ECO:0000313" key="3">
    <source>
        <dbReference type="Proteomes" id="UP001153642"/>
    </source>
</evidence>
<sequence>MKKISFLFIACFCMWNSSFSQDAQLEKSIFGIQTGLLGIWVHNEARLTRKLHCVAK</sequence>
<evidence type="ECO:0000313" key="2">
    <source>
        <dbReference type="EMBL" id="MDG3584476.1"/>
    </source>
</evidence>
<organism evidence="2 3">
    <name type="scientific">Galbibacter pacificus</name>
    <dbReference type="NCBI Taxonomy" id="2996052"/>
    <lineage>
        <taxon>Bacteria</taxon>
        <taxon>Pseudomonadati</taxon>
        <taxon>Bacteroidota</taxon>
        <taxon>Flavobacteriia</taxon>
        <taxon>Flavobacteriales</taxon>
        <taxon>Flavobacteriaceae</taxon>
        <taxon>Galbibacter</taxon>
    </lineage>
</organism>
<keyword evidence="1" id="KW-0732">Signal</keyword>
<feature type="chain" id="PRO_5045368926" evidence="1">
    <location>
        <begin position="23"/>
        <end position="56"/>
    </location>
</feature>
<keyword evidence="3" id="KW-1185">Reference proteome</keyword>
<accession>A0ABT6FMJ1</accession>
<evidence type="ECO:0000256" key="1">
    <source>
        <dbReference type="SAM" id="SignalP"/>
    </source>
</evidence>
<gene>
    <name evidence="2" type="ORF">OSR52_01255</name>
</gene>
<dbReference type="Proteomes" id="UP001153642">
    <property type="component" value="Unassembled WGS sequence"/>
</dbReference>
<dbReference type="RefSeq" id="WP_277903970.1">
    <property type="nucleotide sequence ID" value="NZ_JAPMUA010000001.1"/>
</dbReference>
<proteinExistence type="predicted"/>
<reference evidence="2" key="1">
    <citation type="submission" date="2022-11" db="EMBL/GenBank/DDBJ databases">
        <title>High-quality draft genome sequence of Galbibacter sp. strain CMA-7.</title>
        <authorList>
            <person name="Wei L."/>
            <person name="Dong C."/>
            <person name="Shao Z."/>
        </authorList>
    </citation>
    <scope>NUCLEOTIDE SEQUENCE</scope>
    <source>
        <strain evidence="2">CMA-7</strain>
    </source>
</reference>
<dbReference type="EMBL" id="JAPMUA010000001">
    <property type="protein sequence ID" value="MDG3584476.1"/>
    <property type="molecule type" value="Genomic_DNA"/>
</dbReference>
<protein>
    <submittedName>
        <fullName evidence="2">Uncharacterized protein</fullName>
    </submittedName>
</protein>
<feature type="signal peptide" evidence="1">
    <location>
        <begin position="1"/>
        <end position="22"/>
    </location>
</feature>
<name>A0ABT6FMJ1_9FLAO</name>